<dbReference type="InterPro" id="IPR028974">
    <property type="entry name" value="TSP_type-3_rpt"/>
</dbReference>
<evidence type="ECO:0000256" key="4">
    <source>
        <dbReference type="ARBA" id="ARBA00022692"/>
    </source>
</evidence>
<gene>
    <name evidence="14" type="ORF">IFK94_11135</name>
</gene>
<dbReference type="InterPro" id="IPR006664">
    <property type="entry name" value="OMP_bac"/>
</dbReference>
<feature type="signal peptide" evidence="12">
    <location>
        <begin position="1"/>
        <end position="26"/>
    </location>
</feature>
<evidence type="ECO:0000256" key="8">
    <source>
        <dbReference type="ARBA" id="ARBA00023136"/>
    </source>
</evidence>
<keyword evidence="4" id="KW-0812">Transmembrane</keyword>
<keyword evidence="9" id="KW-0998">Cell outer membrane</keyword>
<name>A0A8J7CLW6_9BACT</name>
<evidence type="ECO:0000256" key="5">
    <source>
        <dbReference type="ARBA" id="ARBA00022729"/>
    </source>
</evidence>
<sequence>MRVKVLKVCAVLISIVAVISAVPAVAGEGEVGVLLGGTFFDGDLTGESKFNHINETYGVRGAYLWGDRFGWFADYTMTNVEFAHSGGFSFDLNELRTGMEFFIHPAERRYRTFVAAGVGLMDMDFGFDSVDRTLASLGIGGRWEIGDHGRARWEIRAEQSLDDDGLGGVDLTNIQALFGLGWGSGGDPADTDGDGVRDRKDNCPDTPRGATVDENGCPKDSDGDGVMDGIDKCPDTPDGAMVDAKGCPVDGDGDGVFDGLDKCPDTPRGATVDAKGCPKDSDGDGVLDGIDKCPDTPKGVKVDAKGCRVDVDSDGDGVVDRLDKCPNTPKGVKVDATGCPLAKKLFEEEKASLVLEGVNFETNSAVLTAGSTSVLNKVVASLKAWPDVRVEVAGHTDSVGRAAYNKTLSEKRAESVRAFLATAGIGGSRLEAKGYGEEMPIADNSTDRGKAANRRVELKKLN</sequence>
<comment type="subcellular location">
    <subcellularLocation>
        <location evidence="1">Cell outer membrane</location>
        <topology evidence="1">Multi-pass membrane protein</topology>
    </subcellularLocation>
</comment>
<feature type="region of interest" description="Disordered" evidence="11">
    <location>
        <begin position="437"/>
        <end position="462"/>
    </location>
</feature>
<dbReference type="GO" id="GO:0009279">
    <property type="term" value="C:cell outer membrane"/>
    <property type="evidence" value="ECO:0007669"/>
    <property type="project" value="UniProtKB-SubCell"/>
</dbReference>
<feature type="compositionally biased region" description="Basic and acidic residues" evidence="11">
    <location>
        <begin position="445"/>
        <end position="462"/>
    </location>
</feature>
<evidence type="ECO:0000256" key="9">
    <source>
        <dbReference type="ARBA" id="ARBA00023237"/>
    </source>
</evidence>
<dbReference type="PROSITE" id="PS51123">
    <property type="entry name" value="OMPA_2"/>
    <property type="match status" value="1"/>
</dbReference>
<dbReference type="GO" id="GO:0015288">
    <property type="term" value="F:porin activity"/>
    <property type="evidence" value="ECO:0007669"/>
    <property type="project" value="UniProtKB-KW"/>
</dbReference>
<dbReference type="Gene3D" id="2.40.160.20">
    <property type="match status" value="1"/>
</dbReference>
<feature type="region of interest" description="Disordered" evidence="11">
    <location>
        <begin position="183"/>
        <end position="237"/>
    </location>
</feature>
<dbReference type="PRINTS" id="PR01023">
    <property type="entry name" value="NAFLGMOTY"/>
</dbReference>
<dbReference type="GO" id="GO:0006811">
    <property type="term" value="P:monoatomic ion transport"/>
    <property type="evidence" value="ECO:0007669"/>
    <property type="project" value="UniProtKB-KW"/>
</dbReference>
<dbReference type="Pfam" id="PF02412">
    <property type="entry name" value="TSP_3"/>
    <property type="match status" value="4"/>
</dbReference>
<dbReference type="PRINTS" id="PR01021">
    <property type="entry name" value="OMPADOMAIN"/>
</dbReference>
<proteinExistence type="predicted"/>
<evidence type="ECO:0000256" key="1">
    <source>
        <dbReference type="ARBA" id="ARBA00004571"/>
    </source>
</evidence>
<evidence type="ECO:0000256" key="3">
    <source>
        <dbReference type="ARBA" id="ARBA00022452"/>
    </source>
</evidence>
<dbReference type="AlphaFoldDB" id="A0A8J7CLW6"/>
<dbReference type="EMBL" id="JACXWD010000039">
    <property type="protein sequence ID" value="MBD3868668.1"/>
    <property type="molecule type" value="Genomic_DNA"/>
</dbReference>
<dbReference type="CDD" id="cd07185">
    <property type="entry name" value="OmpA_C-like"/>
    <property type="match status" value="1"/>
</dbReference>
<dbReference type="InterPro" id="IPR011250">
    <property type="entry name" value="OMP/PagP_B-barrel"/>
</dbReference>
<evidence type="ECO:0000259" key="13">
    <source>
        <dbReference type="PROSITE" id="PS51123"/>
    </source>
</evidence>
<feature type="compositionally biased region" description="Basic and acidic residues" evidence="11">
    <location>
        <begin position="194"/>
        <end position="203"/>
    </location>
</feature>
<keyword evidence="7" id="KW-0626">Porin</keyword>
<dbReference type="Gene3D" id="3.30.1330.60">
    <property type="entry name" value="OmpA-like domain"/>
    <property type="match status" value="1"/>
</dbReference>
<evidence type="ECO:0000256" key="2">
    <source>
        <dbReference type="ARBA" id="ARBA00022448"/>
    </source>
</evidence>
<evidence type="ECO:0000256" key="10">
    <source>
        <dbReference type="PROSITE-ProRule" id="PRU00473"/>
    </source>
</evidence>
<keyword evidence="3" id="KW-1134">Transmembrane beta strand</keyword>
<reference evidence="14 15" key="1">
    <citation type="submission" date="2020-08" db="EMBL/GenBank/DDBJ databases">
        <title>Acidobacteriota in marine sediments use diverse sulfur dissimilation pathways.</title>
        <authorList>
            <person name="Wasmund K."/>
        </authorList>
    </citation>
    <scope>NUCLEOTIDE SEQUENCE [LARGE SCALE GENOMIC DNA]</scope>
    <source>
        <strain evidence="14">MAG AM4</strain>
    </source>
</reference>
<evidence type="ECO:0000256" key="6">
    <source>
        <dbReference type="ARBA" id="ARBA00023065"/>
    </source>
</evidence>
<dbReference type="InterPro" id="IPR003367">
    <property type="entry name" value="Thrombospondin_3-like_rpt"/>
</dbReference>
<dbReference type="PANTHER" id="PTHR30329">
    <property type="entry name" value="STATOR ELEMENT OF FLAGELLAR MOTOR COMPLEX"/>
    <property type="match status" value="1"/>
</dbReference>
<evidence type="ECO:0000313" key="15">
    <source>
        <dbReference type="Proteomes" id="UP000648239"/>
    </source>
</evidence>
<dbReference type="GO" id="GO:0005509">
    <property type="term" value="F:calcium ion binding"/>
    <property type="evidence" value="ECO:0007669"/>
    <property type="project" value="InterPro"/>
</dbReference>
<dbReference type="SUPFAM" id="SSF103088">
    <property type="entry name" value="OmpA-like"/>
    <property type="match status" value="1"/>
</dbReference>
<dbReference type="SUPFAM" id="SSF56925">
    <property type="entry name" value="OMPA-like"/>
    <property type="match status" value="1"/>
</dbReference>
<organism evidence="14 15">
    <name type="scientific">Candidatus Polarisedimenticola svalbardensis</name>
    <dbReference type="NCBI Taxonomy" id="2886004"/>
    <lineage>
        <taxon>Bacteria</taxon>
        <taxon>Pseudomonadati</taxon>
        <taxon>Acidobacteriota</taxon>
        <taxon>Candidatus Polarisedimenticolia</taxon>
        <taxon>Candidatus Polarisedimenticolales</taxon>
        <taxon>Candidatus Polarisedimenticolaceae</taxon>
        <taxon>Candidatus Polarisedimenticola</taxon>
    </lineage>
</organism>
<evidence type="ECO:0000256" key="11">
    <source>
        <dbReference type="SAM" id="MobiDB-lite"/>
    </source>
</evidence>
<comment type="caution">
    <text evidence="14">The sequence shown here is derived from an EMBL/GenBank/DDBJ whole genome shotgun (WGS) entry which is preliminary data.</text>
</comment>
<keyword evidence="5 12" id="KW-0732">Signal</keyword>
<dbReference type="SUPFAM" id="SSF103647">
    <property type="entry name" value="TSP type-3 repeat"/>
    <property type="match status" value="1"/>
</dbReference>
<dbReference type="InterPro" id="IPR036737">
    <property type="entry name" value="OmpA-like_sf"/>
</dbReference>
<dbReference type="GO" id="GO:0007155">
    <property type="term" value="P:cell adhesion"/>
    <property type="evidence" value="ECO:0007669"/>
    <property type="project" value="InterPro"/>
</dbReference>
<dbReference type="PANTHER" id="PTHR30329:SF21">
    <property type="entry name" value="LIPOPROTEIN YIAD-RELATED"/>
    <property type="match status" value="1"/>
</dbReference>
<keyword evidence="8 10" id="KW-0472">Membrane</keyword>
<protein>
    <submittedName>
        <fullName evidence="14">OmpA family protein</fullName>
    </submittedName>
</protein>
<keyword evidence="2" id="KW-0813">Transport</keyword>
<keyword evidence="6" id="KW-0406">Ion transport</keyword>
<feature type="chain" id="PRO_5035152510" evidence="12">
    <location>
        <begin position="27"/>
        <end position="462"/>
    </location>
</feature>
<dbReference type="Gene3D" id="4.10.1080.10">
    <property type="entry name" value="TSP type-3 repeat"/>
    <property type="match status" value="2"/>
</dbReference>
<dbReference type="Proteomes" id="UP000648239">
    <property type="component" value="Unassembled WGS sequence"/>
</dbReference>
<dbReference type="InterPro" id="IPR006665">
    <property type="entry name" value="OmpA-like"/>
</dbReference>
<dbReference type="InterPro" id="IPR050330">
    <property type="entry name" value="Bact_OuterMem_StrucFunc"/>
</dbReference>
<dbReference type="GO" id="GO:0046930">
    <property type="term" value="C:pore complex"/>
    <property type="evidence" value="ECO:0007669"/>
    <property type="project" value="UniProtKB-KW"/>
</dbReference>
<evidence type="ECO:0000256" key="12">
    <source>
        <dbReference type="SAM" id="SignalP"/>
    </source>
</evidence>
<accession>A0A8J7CLW6</accession>
<evidence type="ECO:0000256" key="7">
    <source>
        <dbReference type="ARBA" id="ARBA00023114"/>
    </source>
</evidence>
<feature type="domain" description="OmpA-like" evidence="13">
    <location>
        <begin position="347"/>
        <end position="462"/>
    </location>
</feature>
<evidence type="ECO:0000313" key="14">
    <source>
        <dbReference type="EMBL" id="MBD3868668.1"/>
    </source>
</evidence>
<dbReference type="Pfam" id="PF00691">
    <property type="entry name" value="OmpA"/>
    <property type="match status" value="1"/>
</dbReference>